<evidence type="ECO:0000256" key="3">
    <source>
        <dbReference type="SAM" id="Phobius"/>
    </source>
</evidence>
<keyword evidence="3" id="KW-0472">Membrane</keyword>
<dbReference type="Proteomes" id="UP000593601">
    <property type="component" value="Chromosome"/>
</dbReference>
<dbReference type="SUPFAM" id="SSF55874">
    <property type="entry name" value="ATPase domain of HSP90 chaperone/DNA topoisomerase II/histidine kinase"/>
    <property type="match status" value="1"/>
</dbReference>
<dbReference type="InterPro" id="IPR036890">
    <property type="entry name" value="HATPase_C_sf"/>
</dbReference>
<keyword evidence="3" id="KW-1133">Transmembrane helix</keyword>
<keyword evidence="2" id="KW-0902">Two-component regulatory system</keyword>
<keyword evidence="6" id="KW-1185">Reference proteome</keyword>
<dbReference type="KEGG" id="bliq:INP51_05445"/>
<keyword evidence="3" id="KW-0812">Transmembrane</keyword>
<dbReference type="Gene3D" id="3.30.565.10">
    <property type="entry name" value="Histidine kinase-like ATPase, C-terminal domain"/>
    <property type="match status" value="1"/>
</dbReference>
<feature type="domain" description="Histidine kinase" evidence="4">
    <location>
        <begin position="403"/>
        <end position="572"/>
    </location>
</feature>
<evidence type="ECO:0000256" key="2">
    <source>
        <dbReference type="ARBA" id="ARBA00023012"/>
    </source>
</evidence>
<dbReference type="Pfam" id="PF02518">
    <property type="entry name" value="HATPase_c"/>
    <property type="match status" value="1"/>
</dbReference>
<keyword evidence="1 5" id="KW-0808">Transferase</keyword>
<dbReference type="InterPro" id="IPR050640">
    <property type="entry name" value="Bact_2-comp_sensor_kinase"/>
</dbReference>
<dbReference type="GO" id="GO:0016020">
    <property type="term" value="C:membrane"/>
    <property type="evidence" value="ECO:0007669"/>
    <property type="project" value="InterPro"/>
</dbReference>
<dbReference type="AlphaFoldDB" id="A0A7M2RK06"/>
<organism evidence="5 6">
    <name type="scientific">Blautia liquoris</name>
    <dbReference type="NCBI Taxonomy" id="2779518"/>
    <lineage>
        <taxon>Bacteria</taxon>
        <taxon>Bacillati</taxon>
        <taxon>Bacillota</taxon>
        <taxon>Clostridia</taxon>
        <taxon>Lachnospirales</taxon>
        <taxon>Lachnospiraceae</taxon>
        <taxon>Blautia</taxon>
    </lineage>
</organism>
<evidence type="ECO:0000313" key="6">
    <source>
        <dbReference type="Proteomes" id="UP000593601"/>
    </source>
</evidence>
<dbReference type="Pfam" id="PF06580">
    <property type="entry name" value="His_kinase"/>
    <property type="match status" value="1"/>
</dbReference>
<dbReference type="PANTHER" id="PTHR34220">
    <property type="entry name" value="SENSOR HISTIDINE KINASE YPDA"/>
    <property type="match status" value="1"/>
</dbReference>
<reference evidence="5 6" key="1">
    <citation type="submission" date="2020-10" db="EMBL/GenBank/DDBJ databases">
        <title>Blautia liquoris sp.nov., isolated from the mud in a fermentation cellar used for the production of Chinese strong-flavoured liquor.</title>
        <authorList>
            <person name="Lu L."/>
        </authorList>
    </citation>
    <scope>NUCLEOTIDE SEQUENCE [LARGE SCALE GENOMIC DNA]</scope>
    <source>
        <strain evidence="5 6">LZLJ-3</strain>
    </source>
</reference>
<feature type="transmembrane region" description="Helical" evidence="3">
    <location>
        <begin position="278"/>
        <end position="301"/>
    </location>
</feature>
<name>A0A7M2RK06_9FIRM</name>
<dbReference type="GO" id="GO:0000155">
    <property type="term" value="F:phosphorelay sensor kinase activity"/>
    <property type="evidence" value="ECO:0007669"/>
    <property type="project" value="InterPro"/>
</dbReference>
<proteinExistence type="predicted"/>
<dbReference type="RefSeq" id="WP_193736711.1">
    <property type="nucleotide sequence ID" value="NZ_CP063304.1"/>
</dbReference>
<dbReference type="InterPro" id="IPR003594">
    <property type="entry name" value="HATPase_dom"/>
</dbReference>
<evidence type="ECO:0000259" key="4">
    <source>
        <dbReference type="PROSITE" id="PS50109"/>
    </source>
</evidence>
<dbReference type="EMBL" id="CP063304">
    <property type="protein sequence ID" value="QOV20391.1"/>
    <property type="molecule type" value="Genomic_DNA"/>
</dbReference>
<accession>A0A7M2RK06</accession>
<protein>
    <submittedName>
        <fullName evidence="5">Histidine kinase</fullName>
    </submittedName>
</protein>
<sequence>MMKRFLIKRCKSFFLIMLIPIIILTIISTIFLYRQNTKSIIQASGDSLTVVRDNLEMVLSTSTYQYELLTYNPRMVLSMEKLLNNEEFEYTDVIFLNSVKASLSAIAQAHTYIDCVYLYLDGYDNYFSSEAGITSLSANKDKEWKDMYLSENSGKHLWIEKREFSPYRSRKPTRYITMFQRMSNVKGVIVVNIDCSKFEKLLSSAGLDGSLLFLSDLEGNVLASNQGDILPDKLISGQKRSRWTKYKDSFYLSQTVTSPSFNITFSSYVPFQYVCRQLLPTLIVLTAAVISNCLISLFLAYQVTKRNFQQINAIIHTFDEAEKGQIPPMPSSAVHDEYDVIMNNVISVYLHSTQLKHQLSERQHEQEMTEIASLQHQINPHFLFNTLQVLDFEALELAGGPCKLNRMLHNLSDILKYSLEDPSTPVLLKDELDHLKKYMEIQKERLGDRFIIYYEVAEDSMTLPVFRLMLQPLLENSLSHGISGIDSIGYLKVKIHKRNDKVLFAVLDNGIGLSQTEIHELYERISNTKSRNIGLTNINRRLILNYGPDSALHIQSKKNMGTCISFQIPMRTEDT</sequence>
<dbReference type="PANTHER" id="PTHR34220:SF7">
    <property type="entry name" value="SENSOR HISTIDINE KINASE YPDA"/>
    <property type="match status" value="1"/>
</dbReference>
<evidence type="ECO:0000256" key="1">
    <source>
        <dbReference type="ARBA" id="ARBA00022777"/>
    </source>
</evidence>
<feature type="transmembrane region" description="Helical" evidence="3">
    <location>
        <begin position="12"/>
        <end position="33"/>
    </location>
</feature>
<dbReference type="InterPro" id="IPR005467">
    <property type="entry name" value="His_kinase_dom"/>
</dbReference>
<dbReference type="InterPro" id="IPR010559">
    <property type="entry name" value="Sig_transdc_His_kin_internal"/>
</dbReference>
<keyword evidence="1 5" id="KW-0418">Kinase</keyword>
<gene>
    <name evidence="5" type="ORF">INP51_05445</name>
</gene>
<dbReference type="PROSITE" id="PS50109">
    <property type="entry name" value="HIS_KIN"/>
    <property type="match status" value="1"/>
</dbReference>
<evidence type="ECO:0000313" key="5">
    <source>
        <dbReference type="EMBL" id="QOV20391.1"/>
    </source>
</evidence>